<evidence type="ECO:0000313" key="2">
    <source>
        <dbReference type="EMBL" id="SAL56247.1"/>
    </source>
</evidence>
<keyword evidence="1" id="KW-0732">Signal</keyword>
<evidence type="ECO:0000313" key="3">
    <source>
        <dbReference type="Proteomes" id="UP000054683"/>
    </source>
</evidence>
<evidence type="ECO:0008006" key="4">
    <source>
        <dbReference type="Google" id="ProtNLM"/>
    </source>
</evidence>
<sequence length="201" mass="22630">MRRIQFLAAWLSVISTVTIPIAAVSAESVVELKKIVINTDGNVCPITIKDPYHGRLTATRYVTNSLYKPGSHQGELFLQLSCISSDDTEQIKHMLSARYDERRQQWKRDVDGLLPVEQRTTHNFPVRAVNSEGFAVTYDAINGDPKMRSRAFAFCLRHPPVMLCGSSTQIARPYYKESDLLPFALTLVRSISFIDGPLKTN</sequence>
<gene>
    <name evidence="2" type="ORF">AWB69_06075</name>
</gene>
<dbReference type="Proteomes" id="UP000054683">
    <property type="component" value="Unassembled WGS sequence"/>
</dbReference>
<feature type="signal peptide" evidence="1">
    <location>
        <begin position="1"/>
        <end position="22"/>
    </location>
</feature>
<organism evidence="2 3">
    <name type="scientific">Caballeronia udeis</name>
    <dbReference type="NCBI Taxonomy" id="1232866"/>
    <lineage>
        <taxon>Bacteria</taxon>
        <taxon>Pseudomonadati</taxon>
        <taxon>Pseudomonadota</taxon>
        <taxon>Betaproteobacteria</taxon>
        <taxon>Burkholderiales</taxon>
        <taxon>Burkholderiaceae</taxon>
        <taxon>Caballeronia</taxon>
    </lineage>
</organism>
<feature type="chain" id="PRO_5008501944" description="Lipoprotein" evidence="1">
    <location>
        <begin position="23"/>
        <end position="201"/>
    </location>
</feature>
<dbReference type="AlphaFoldDB" id="A0A158IIB4"/>
<proteinExistence type="predicted"/>
<evidence type="ECO:0000256" key="1">
    <source>
        <dbReference type="SAM" id="SignalP"/>
    </source>
</evidence>
<reference evidence="2 3" key="1">
    <citation type="submission" date="2016-01" db="EMBL/GenBank/DDBJ databases">
        <authorList>
            <person name="Oliw E.H."/>
        </authorList>
    </citation>
    <scope>NUCLEOTIDE SEQUENCE [LARGE SCALE GENOMIC DNA]</scope>
    <source>
        <strain evidence="2">LMG 27134</strain>
    </source>
</reference>
<accession>A0A158IIB4</accession>
<name>A0A158IIB4_9BURK</name>
<dbReference type="EMBL" id="FCOK02000052">
    <property type="protein sequence ID" value="SAL56247.1"/>
    <property type="molecule type" value="Genomic_DNA"/>
</dbReference>
<protein>
    <recommendedName>
        <fullName evidence="4">Lipoprotein</fullName>
    </recommendedName>
</protein>